<protein>
    <submittedName>
        <fullName evidence="1">Uncharacterized protein</fullName>
    </submittedName>
</protein>
<gene>
    <name evidence="1" type="ORF">EOD39_0045</name>
</gene>
<proteinExistence type="predicted"/>
<dbReference type="EMBL" id="SCEB01214069">
    <property type="protein sequence ID" value="RXM37371.1"/>
    <property type="molecule type" value="Genomic_DNA"/>
</dbReference>
<name>A0A444UQE1_ACIRT</name>
<evidence type="ECO:0000313" key="2">
    <source>
        <dbReference type="Proteomes" id="UP000289886"/>
    </source>
</evidence>
<evidence type="ECO:0000313" key="1">
    <source>
        <dbReference type="EMBL" id="RXM37371.1"/>
    </source>
</evidence>
<organism evidence="1 2">
    <name type="scientific">Acipenser ruthenus</name>
    <name type="common">Sterlet sturgeon</name>
    <dbReference type="NCBI Taxonomy" id="7906"/>
    <lineage>
        <taxon>Eukaryota</taxon>
        <taxon>Metazoa</taxon>
        <taxon>Chordata</taxon>
        <taxon>Craniata</taxon>
        <taxon>Vertebrata</taxon>
        <taxon>Euteleostomi</taxon>
        <taxon>Actinopterygii</taxon>
        <taxon>Chondrostei</taxon>
        <taxon>Acipenseriformes</taxon>
        <taxon>Acipenseridae</taxon>
        <taxon>Acipenser</taxon>
    </lineage>
</organism>
<comment type="caution">
    <text evidence="1">The sequence shown here is derived from an EMBL/GenBank/DDBJ whole genome shotgun (WGS) entry which is preliminary data.</text>
</comment>
<sequence>MQLAHWGHKIGEIRGADSLVKAFRLVEQRISHPVTTIVSTTTAAPALNQPLGPMGQKTLRQSSSLQQHSQLEGWRANALQYMQTAYESTSLAHPERPYKTSRFEVTLCTHLGTQLNVSDNPSHMTGMHKSWYKSISDELQEESSSR</sequence>
<dbReference type="AlphaFoldDB" id="A0A444UQE1"/>
<reference evidence="1 2" key="1">
    <citation type="submission" date="2019-01" db="EMBL/GenBank/DDBJ databases">
        <title>Draft Genome and Complete Hox-Cluster Characterization of the Sterlet Sturgeon (Acipenser ruthenus).</title>
        <authorList>
            <person name="Wei Q."/>
        </authorList>
    </citation>
    <scope>NUCLEOTIDE SEQUENCE [LARGE SCALE GENOMIC DNA]</scope>
    <source>
        <strain evidence="1">WHYD16114868_AA</strain>
        <tissue evidence="1">Blood</tissue>
    </source>
</reference>
<accession>A0A444UQE1</accession>
<keyword evidence="2" id="KW-1185">Reference proteome</keyword>
<dbReference type="Proteomes" id="UP000289886">
    <property type="component" value="Unassembled WGS sequence"/>
</dbReference>